<dbReference type="EMBL" id="BQXS01006407">
    <property type="protein sequence ID" value="GKT19802.1"/>
    <property type="molecule type" value="Genomic_DNA"/>
</dbReference>
<accession>A0ABQ5JWF7</accession>
<keyword evidence="2" id="KW-1185">Reference proteome</keyword>
<reference evidence="1" key="1">
    <citation type="submission" date="2022-03" db="EMBL/GenBank/DDBJ databases">
        <title>Draft genome sequence of Aduncisulcus paluster, a free-living microaerophilic Fornicata.</title>
        <authorList>
            <person name="Yuyama I."/>
            <person name="Kume K."/>
            <person name="Tamura T."/>
            <person name="Inagaki Y."/>
            <person name="Hashimoto T."/>
        </authorList>
    </citation>
    <scope>NUCLEOTIDE SEQUENCE</scope>
    <source>
        <strain evidence="1">NY0171</strain>
    </source>
</reference>
<name>A0ABQ5JWF7_9EUKA</name>
<gene>
    <name evidence="1" type="ORF">ADUPG1_004347</name>
</gene>
<sequence length="25" mass="2723">EEWGSVTFIVRDPDGNLILFSGAEA</sequence>
<proteinExistence type="predicted"/>
<protein>
    <recommendedName>
        <fullName evidence="3">Glyoxalase</fullName>
    </recommendedName>
</protein>
<evidence type="ECO:0008006" key="3">
    <source>
        <dbReference type="Google" id="ProtNLM"/>
    </source>
</evidence>
<organism evidence="1 2">
    <name type="scientific">Aduncisulcus paluster</name>
    <dbReference type="NCBI Taxonomy" id="2918883"/>
    <lineage>
        <taxon>Eukaryota</taxon>
        <taxon>Metamonada</taxon>
        <taxon>Carpediemonas-like organisms</taxon>
        <taxon>Aduncisulcus</taxon>
    </lineage>
</organism>
<evidence type="ECO:0000313" key="2">
    <source>
        <dbReference type="Proteomes" id="UP001057375"/>
    </source>
</evidence>
<dbReference type="Proteomes" id="UP001057375">
    <property type="component" value="Unassembled WGS sequence"/>
</dbReference>
<evidence type="ECO:0000313" key="1">
    <source>
        <dbReference type="EMBL" id="GKT19802.1"/>
    </source>
</evidence>
<comment type="caution">
    <text evidence="1">The sequence shown here is derived from an EMBL/GenBank/DDBJ whole genome shotgun (WGS) entry which is preliminary data.</text>
</comment>
<feature type="non-terminal residue" evidence="1">
    <location>
        <position position="1"/>
    </location>
</feature>